<reference evidence="2 3" key="1">
    <citation type="journal article" date="2014" name="Genome Announc.">
        <title>Draft Genome Sequences of Marine Flavobacterium Nonlabens Strains NR17, NR24, NR27, NR32, NR33, and Ara13.</title>
        <authorList>
            <person name="Nakanishi M."/>
            <person name="Meirelles P."/>
            <person name="Suzuki R."/>
            <person name="Takatani N."/>
            <person name="Mino S."/>
            <person name="Suda W."/>
            <person name="Oshima K."/>
            <person name="Hattori M."/>
            <person name="Ohkuma M."/>
            <person name="Hosokawa M."/>
            <person name="Miyashita K."/>
            <person name="Thompson F.L."/>
            <person name="Niwa A."/>
            <person name="Sawabe T."/>
            <person name="Sawabe T."/>
        </authorList>
    </citation>
    <scope>NUCLEOTIDE SEQUENCE [LARGE SCALE GENOMIC DNA]</scope>
    <source>
        <strain evidence="3">JCM19296</strain>
    </source>
</reference>
<dbReference type="Proteomes" id="UP000028980">
    <property type="component" value="Unassembled WGS sequence"/>
</dbReference>
<dbReference type="AlphaFoldDB" id="A0A081DG61"/>
<keyword evidence="1" id="KW-0812">Transmembrane</keyword>
<keyword evidence="1" id="KW-0472">Membrane</keyword>
<gene>
    <name evidence="2" type="ORF">JCM19296_3516</name>
</gene>
<keyword evidence="1" id="KW-1133">Transmembrane helix</keyword>
<evidence type="ECO:0000256" key="1">
    <source>
        <dbReference type="SAM" id="Phobius"/>
    </source>
</evidence>
<sequence length="215" mass="25555">MMDQLDILKEKWNTQNREYPQVSADNIKKMLAQKSTSIVKWLLIIAIIEFAVMSSINFLYSFLGSPDEFTRELMNSNFMKISWAIHIIAIIYFIYLFYKNYKNISATQPTRSLMKNIIKTRKTMKWYIWYNIIGGFISGMITTVYMLNNHPLINELMESGKMDGHETMFYVLTFLILTVIYIIFLGFIYLIYMLIYGILLKRLKANYDELKRMEV</sequence>
<evidence type="ECO:0000313" key="3">
    <source>
        <dbReference type="Proteomes" id="UP000028980"/>
    </source>
</evidence>
<evidence type="ECO:0000313" key="2">
    <source>
        <dbReference type="EMBL" id="GAK77907.1"/>
    </source>
</evidence>
<feature type="transmembrane region" description="Helical" evidence="1">
    <location>
        <begin position="80"/>
        <end position="98"/>
    </location>
</feature>
<feature type="transmembrane region" description="Helical" evidence="1">
    <location>
        <begin position="167"/>
        <end position="195"/>
    </location>
</feature>
<feature type="transmembrane region" description="Helical" evidence="1">
    <location>
        <begin position="38"/>
        <end position="60"/>
    </location>
</feature>
<comment type="caution">
    <text evidence="2">The sequence shown here is derived from an EMBL/GenBank/DDBJ whole genome shotgun (WGS) entry which is preliminary data.</text>
</comment>
<proteinExistence type="predicted"/>
<organism evidence="2 3">
    <name type="scientific">Nonlabens ulvanivorans</name>
    <name type="common">Persicivirga ulvanivorans</name>
    <dbReference type="NCBI Taxonomy" id="906888"/>
    <lineage>
        <taxon>Bacteria</taxon>
        <taxon>Pseudomonadati</taxon>
        <taxon>Bacteroidota</taxon>
        <taxon>Flavobacteriia</taxon>
        <taxon>Flavobacteriales</taxon>
        <taxon>Flavobacteriaceae</taxon>
        <taxon>Nonlabens</taxon>
    </lineage>
</organism>
<protein>
    <submittedName>
        <fullName evidence="2">Uncharacterized protein</fullName>
    </submittedName>
</protein>
<name>A0A081DG61_NONUL</name>
<dbReference type="EMBL" id="BBLG01000014">
    <property type="protein sequence ID" value="GAK77907.1"/>
    <property type="molecule type" value="Genomic_DNA"/>
</dbReference>
<accession>A0A081DG61</accession>
<feature type="transmembrane region" description="Helical" evidence="1">
    <location>
        <begin position="127"/>
        <end position="147"/>
    </location>
</feature>